<protein>
    <recommendedName>
        <fullName evidence="1">F-box domain-containing protein</fullName>
    </recommendedName>
</protein>
<accession>A0A166I1M8</accession>
<evidence type="ECO:0000313" key="2">
    <source>
        <dbReference type="EMBL" id="KZT43297.1"/>
    </source>
</evidence>
<gene>
    <name evidence="2" type="ORF">SISSUDRAFT_1029848</name>
</gene>
<evidence type="ECO:0000259" key="1">
    <source>
        <dbReference type="PROSITE" id="PS50181"/>
    </source>
</evidence>
<keyword evidence="3" id="KW-1185">Reference proteome</keyword>
<dbReference type="Proteomes" id="UP000076798">
    <property type="component" value="Unassembled WGS sequence"/>
</dbReference>
<proteinExistence type="predicted"/>
<name>A0A166I1M8_9AGAM</name>
<sequence length="216" mass="24662">MSLPDQSPVVLEKLPPEILIQIMDGMAVKTIVNFAKASPIIYSIVKTSRQVWISSSGCEDIPVPTGYTLRSAPVDLLFKYAIRATLPRVVSYRSFCYNPYYHCECPVQVAFGQAIMNALITADETHNFHELWQAPQQILRIQRQDDPTHGLHFPPLQRERLAFRYPDRPHFGHRGVRTIRWCHHNRIDHTSDKLAIVKGRIDDAGRSVTLIICAHP</sequence>
<reference evidence="2 3" key="1">
    <citation type="journal article" date="2016" name="Mol. Biol. Evol.">
        <title>Comparative Genomics of Early-Diverging Mushroom-Forming Fungi Provides Insights into the Origins of Lignocellulose Decay Capabilities.</title>
        <authorList>
            <person name="Nagy L.G."/>
            <person name="Riley R."/>
            <person name="Tritt A."/>
            <person name="Adam C."/>
            <person name="Daum C."/>
            <person name="Floudas D."/>
            <person name="Sun H."/>
            <person name="Yadav J.S."/>
            <person name="Pangilinan J."/>
            <person name="Larsson K.H."/>
            <person name="Matsuura K."/>
            <person name="Barry K."/>
            <person name="Labutti K."/>
            <person name="Kuo R."/>
            <person name="Ohm R.A."/>
            <person name="Bhattacharya S.S."/>
            <person name="Shirouzu T."/>
            <person name="Yoshinaga Y."/>
            <person name="Martin F.M."/>
            <person name="Grigoriev I.V."/>
            <person name="Hibbett D.S."/>
        </authorList>
    </citation>
    <scope>NUCLEOTIDE SEQUENCE [LARGE SCALE GENOMIC DNA]</scope>
    <source>
        <strain evidence="2 3">HHB10207 ss-3</strain>
    </source>
</reference>
<dbReference type="PROSITE" id="PS50181">
    <property type="entry name" value="FBOX"/>
    <property type="match status" value="1"/>
</dbReference>
<organism evidence="2 3">
    <name type="scientific">Sistotremastrum suecicum HHB10207 ss-3</name>
    <dbReference type="NCBI Taxonomy" id="1314776"/>
    <lineage>
        <taxon>Eukaryota</taxon>
        <taxon>Fungi</taxon>
        <taxon>Dikarya</taxon>
        <taxon>Basidiomycota</taxon>
        <taxon>Agaricomycotina</taxon>
        <taxon>Agaricomycetes</taxon>
        <taxon>Sistotremastrales</taxon>
        <taxon>Sistotremastraceae</taxon>
        <taxon>Sistotremastrum</taxon>
    </lineage>
</organism>
<dbReference type="EMBL" id="KV428008">
    <property type="protein sequence ID" value="KZT43297.1"/>
    <property type="molecule type" value="Genomic_DNA"/>
</dbReference>
<evidence type="ECO:0000313" key="3">
    <source>
        <dbReference type="Proteomes" id="UP000076798"/>
    </source>
</evidence>
<feature type="domain" description="F-box" evidence="1">
    <location>
        <begin position="8"/>
        <end position="55"/>
    </location>
</feature>
<dbReference type="AlphaFoldDB" id="A0A166I1M8"/>
<dbReference type="InterPro" id="IPR001810">
    <property type="entry name" value="F-box_dom"/>
</dbReference>